<dbReference type="InterPro" id="IPR035437">
    <property type="entry name" value="SNase_OB-fold_sf"/>
</dbReference>
<feature type="non-terminal residue" evidence="3">
    <location>
        <position position="1"/>
    </location>
</feature>
<dbReference type="Proteomes" id="UP000198287">
    <property type="component" value="Unassembled WGS sequence"/>
</dbReference>
<reference evidence="3 4" key="1">
    <citation type="submission" date="2015-12" db="EMBL/GenBank/DDBJ databases">
        <title>The genome of Folsomia candida.</title>
        <authorList>
            <person name="Faddeeva A."/>
            <person name="Derks M.F."/>
            <person name="Anvar Y."/>
            <person name="Smit S."/>
            <person name="Van Straalen N."/>
            <person name="Roelofs D."/>
        </authorList>
    </citation>
    <scope>NUCLEOTIDE SEQUENCE [LARGE SCALE GENOMIC DNA]</scope>
    <source>
        <strain evidence="3 4">VU population</strain>
        <tissue evidence="3">Whole body</tissue>
    </source>
</reference>
<dbReference type="SUPFAM" id="SSF63748">
    <property type="entry name" value="Tudor/PWWP/MBT"/>
    <property type="match status" value="1"/>
</dbReference>
<dbReference type="OrthoDB" id="9989103at2759"/>
<comment type="caution">
    <text evidence="3">The sequence shown here is derived from an EMBL/GenBank/DDBJ whole genome shotgun (WGS) entry which is preliminary data.</text>
</comment>
<evidence type="ECO:0000313" key="3">
    <source>
        <dbReference type="EMBL" id="OXA42855.1"/>
    </source>
</evidence>
<dbReference type="Pfam" id="PF00567">
    <property type="entry name" value="TUDOR"/>
    <property type="match status" value="1"/>
</dbReference>
<protein>
    <submittedName>
        <fullName evidence="3">Proteoglycan 4</fullName>
    </submittedName>
</protein>
<dbReference type="InterPro" id="IPR002999">
    <property type="entry name" value="Tudor"/>
</dbReference>
<sequence length="833" mass="91178">SWICLWTVLGSLTGVMASSKCVGPPPATNSGECLVVDFIELVYGRLVVRVVSPENEATIVEVLKKNFSGVRESPPFSEVRAGDHYMGRLDIESGIILRRIQVTEGPGEDLDAPIKCVDIDNGESVKVQWYNLFVLKDDAMNFPRQTFDVFPSGMELIFGTSYLARVMDEPPQRYILKVVNPRDGAPPKCHVTTYGVRREVPVVHLYYANAPLLSAVVVAEGKEVKVIVTHLVNDGSFIYQYEKCLVKSIQAYLGKIEWSQGQVARASNTRPDTVYLSKFEGALYRCQVIKVVSEDKVLVVYIDYGNEGEIPVRDMMEAETVQRLLSLIPPQCLRAKLTGIGHMKSTDDFWEVAGMDRFILKIDNVPEGSFRRPRVSLYLRGKLETSVNDVLLEKGLAFIKKPSRSKQKDVVPVPPAGKRDVPPTPAEIVSSLVSIVTSAKVTVTPAMVLPISTAVIAPTRAGLGAKSPPVVVTSPPVVVTPRSPVVVTSPPVVVTPVVTPRPAEIVTPRPAEIVTPRPAEIVTPRPAEIVTPRPAEIVTPRPAEIVTPRPAEIVTFRPPVVISPRPPAVVAPRPPVVVTPRPPAVTTARPPGVVTPRPPVTPANRPAFVAPIRPLVPPPPVPTTSSAPLAPVPKTPLTSLNSSFDKNNGSFASEEVDFGKFATSGAVRLADWADVSEFFTTTESQTDGELALFHVTQVFGDNLALRQHKSGNLLLDMETTLGEYLQVKVAGGRNAVRLVEHKWYAVFYQKLDKWTRCVLLKKETLDGIPVAIFRLMDYGLWFSLPLESDSSAGPDKYLPPGDGRDIPHAKISVLRIVNGEEKRRVVRERKNSI</sequence>
<evidence type="ECO:0000259" key="2">
    <source>
        <dbReference type="PROSITE" id="PS50304"/>
    </source>
</evidence>
<evidence type="ECO:0000313" key="4">
    <source>
        <dbReference type="Proteomes" id="UP000198287"/>
    </source>
</evidence>
<keyword evidence="1" id="KW-0732">Signal</keyword>
<dbReference type="AlphaFoldDB" id="A0A226DBD0"/>
<keyword evidence="4" id="KW-1185">Reference proteome</keyword>
<dbReference type="Gene3D" id="2.40.50.90">
    <property type="match status" value="1"/>
</dbReference>
<gene>
    <name evidence="3" type="ORF">Fcan01_22316</name>
</gene>
<dbReference type="SMART" id="SM00333">
    <property type="entry name" value="TUDOR"/>
    <property type="match status" value="1"/>
</dbReference>
<dbReference type="EMBL" id="LNIX01000024">
    <property type="protein sequence ID" value="OXA42855.1"/>
    <property type="molecule type" value="Genomic_DNA"/>
</dbReference>
<evidence type="ECO:0000256" key="1">
    <source>
        <dbReference type="SAM" id="SignalP"/>
    </source>
</evidence>
<dbReference type="STRING" id="158441.A0A226DBD0"/>
<organism evidence="3 4">
    <name type="scientific">Folsomia candida</name>
    <name type="common">Springtail</name>
    <dbReference type="NCBI Taxonomy" id="158441"/>
    <lineage>
        <taxon>Eukaryota</taxon>
        <taxon>Metazoa</taxon>
        <taxon>Ecdysozoa</taxon>
        <taxon>Arthropoda</taxon>
        <taxon>Hexapoda</taxon>
        <taxon>Collembola</taxon>
        <taxon>Entomobryomorpha</taxon>
        <taxon>Isotomoidea</taxon>
        <taxon>Isotomidae</taxon>
        <taxon>Proisotominae</taxon>
        <taxon>Folsomia</taxon>
    </lineage>
</organism>
<name>A0A226DBD0_FOLCA</name>
<feature type="signal peptide" evidence="1">
    <location>
        <begin position="1"/>
        <end position="17"/>
    </location>
</feature>
<dbReference type="Gene3D" id="2.30.30.140">
    <property type="match status" value="1"/>
</dbReference>
<accession>A0A226DBD0</accession>
<feature type="domain" description="Tudor" evidence="2">
    <location>
        <begin position="266"/>
        <end position="325"/>
    </location>
</feature>
<dbReference type="GO" id="GO:0005737">
    <property type="term" value="C:cytoplasm"/>
    <property type="evidence" value="ECO:0007669"/>
    <property type="project" value="UniProtKB-ARBA"/>
</dbReference>
<proteinExistence type="predicted"/>
<feature type="chain" id="PRO_5012398124" evidence="1">
    <location>
        <begin position="18"/>
        <end position="833"/>
    </location>
</feature>
<dbReference type="PROSITE" id="PS50304">
    <property type="entry name" value="TUDOR"/>
    <property type="match status" value="1"/>
</dbReference>